<feature type="region of interest" description="Disordered" evidence="7">
    <location>
        <begin position="948"/>
        <end position="1179"/>
    </location>
</feature>
<dbReference type="GO" id="GO:0042147">
    <property type="term" value="P:retrograde transport, endosome to Golgi"/>
    <property type="evidence" value="ECO:0007669"/>
    <property type="project" value="InterPro"/>
</dbReference>
<dbReference type="PANTHER" id="PTHR12965:SF0">
    <property type="entry name" value="VACUOLAR PROTEIN SORTING-ASSOCIATED PROTEIN 54"/>
    <property type="match status" value="1"/>
</dbReference>
<dbReference type="RefSeq" id="XP_060458521.1">
    <property type="nucleotide sequence ID" value="XM_060602092.1"/>
</dbReference>
<feature type="compositionally biased region" description="Basic and acidic residues" evidence="7">
    <location>
        <begin position="973"/>
        <end position="1001"/>
    </location>
</feature>
<gene>
    <name evidence="9" type="ORF">CcaverHIS019_0508840</name>
</gene>
<dbReference type="GO" id="GO:0015031">
    <property type="term" value="P:protein transport"/>
    <property type="evidence" value="ECO:0007669"/>
    <property type="project" value="UniProtKB-KW"/>
</dbReference>
<evidence type="ECO:0000259" key="8">
    <source>
        <dbReference type="Pfam" id="PF07928"/>
    </source>
</evidence>
<reference evidence="9" key="1">
    <citation type="journal article" date="2023" name="BMC Genomics">
        <title>Chromosome-level genome assemblies of Cutaneotrichosporon spp. (Trichosporonales, Basidiomycota) reveal imbalanced evolution between nucleotide sequences and chromosome synteny.</title>
        <authorList>
            <person name="Kobayashi Y."/>
            <person name="Kayamori A."/>
            <person name="Aoki K."/>
            <person name="Shiwa Y."/>
            <person name="Matsutani M."/>
            <person name="Fujita N."/>
            <person name="Sugita T."/>
            <person name="Iwasaki W."/>
            <person name="Tanaka N."/>
            <person name="Takashima M."/>
        </authorList>
    </citation>
    <scope>NUCLEOTIDE SEQUENCE</scope>
    <source>
        <strain evidence="9">HIS019</strain>
    </source>
</reference>
<accession>A0AA48QXC8</accession>
<feature type="compositionally biased region" description="Low complexity" evidence="7">
    <location>
        <begin position="1149"/>
        <end position="1173"/>
    </location>
</feature>
<dbReference type="GO" id="GO:0006896">
    <property type="term" value="P:Golgi to vacuole transport"/>
    <property type="evidence" value="ECO:0007669"/>
    <property type="project" value="TreeGrafter"/>
</dbReference>
<evidence type="ECO:0000256" key="4">
    <source>
        <dbReference type="ARBA" id="ARBA00022927"/>
    </source>
</evidence>
<evidence type="ECO:0000256" key="6">
    <source>
        <dbReference type="ARBA" id="ARBA00023054"/>
    </source>
</evidence>
<dbReference type="KEGG" id="ccac:CcaHIS019_0508840"/>
<evidence type="ECO:0000256" key="1">
    <source>
        <dbReference type="ARBA" id="ARBA00004601"/>
    </source>
</evidence>
<feature type="compositionally biased region" description="Basic and acidic residues" evidence="7">
    <location>
        <begin position="1118"/>
        <end position="1130"/>
    </location>
</feature>
<feature type="compositionally biased region" description="Low complexity" evidence="7">
    <location>
        <begin position="10"/>
        <end position="24"/>
    </location>
</feature>
<feature type="compositionally biased region" description="Basic and acidic residues" evidence="7">
    <location>
        <begin position="1031"/>
        <end position="1056"/>
    </location>
</feature>
<proteinExistence type="inferred from homology"/>
<dbReference type="Pfam" id="PF07928">
    <property type="entry name" value="Vps54"/>
    <property type="match status" value="1"/>
</dbReference>
<dbReference type="GO" id="GO:0000938">
    <property type="term" value="C:GARP complex"/>
    <property type="evidence" value="ECO:0007669"/>
    <property type="project" value="InterPro"/>
</dbReference>
<dbReference type="Gene3D" id="6.10.250.860">
    <property type="match status" value="1"/>
</dbReference>
<feature type="compositionally biased region" description="Basic and acidic residues" evidence="7">
    <location>
        <begin position="1008"/>
        <end position="1018"/>
    </location>
</feature>
<organism evidence="9 10">
    <name type="scientific">Cutaneotrichosporon cavernicola</name>
    <dbReference type="NCBI Taxonomy" id="279322"/>
    <lineage>
        <taxon>Eukaryota</taxon>
        <taxon>Fungi</taxon>
        <taxon>Dikarya</taxon>
        <taxon>Basidiomycota</taxon>
        <taxon>Agaricomycotina</taxon>
        <taxon>Tremellomycetes</taxon>
        <taxon>Trichosporonales</taxon>
        <taxon>Trichosporonaceae</taxon>
        <taxon>Cutaneotrichosporon</taxon>
    </lineage>
</organism>
<feature type="region of interest" description="Disordered" evidence="7">
    <location>
        <begin position="1"/>
        <end position="41"/>
    </location>
</feature>
<dbReference type="EMBL" id="AP028216">
    <property type="protein sequence ID" value="BEI93256.1"/>
    <property type="molecule type" value="Genomic_DNA"/>
</dbReference>
<dbReference type="InterPro" id="IPR039745">
    <property type="entry name" value="Vps54"/>
</dbReference>
<evidence type="ECO:0000256" key="5">
    <source>
        <dbReference type="ARBA" id="ARBA00023034"/>
    </source>
</evidence>
<evidence type="ECO:0000256" key="2">
    <source>
        <dbReference type="ARBA" id="ARBA00009150"/>
    </source>
</evidence>
<dbReference type="AlphaFoldDB" id="A0AA48QXC8"/>
<dbReference type="PANTHER" id="PTHR12965">
    <property type="entry name" value="VACUOLAR PROTEIN SORTING 54"/>
    <property type="match status" value="1"/>
</dbReference>
<protein>
    <recommendedName>
        <fullName evidence="8">Vacuolar protein sorting-associated protein 54 C-terminal domain-containing protein</fullName>
    </recommendedName>
</protein>
<evidence type="ECO:0000313" key="10">
    <source>
        <dbReference type="Proteomes" id="UP001233271"/>
    </source>
</evidence>
<feature type="compositionally biased region" description="Pro residues" evidence="7">
    <location>
        <begin position="1058"/>
        <end position="1073"/>
    </location>
</feature>
<keyword evidence="3" id="KW-0813">Transport</keyword>
<dbReference type="InterPro" id="IPR012501">
    <property type="entry name" value="Vps54_C"/>
</dbReference>
<comment type="similarity">
    <text evidence="2">Belongs to the VPS54 family.</text>
</comment>
<dbReference type="Proteomes" id="UP001233271">
    <property type="component" value="Chromosome 5"/>
</dbReference>
<evidence type="ECO:0000256" key="3">
    <source>
        <dbReference type="ARBA" id="ARBA00022448"/>
    </source>
</evidence>
<keyword evidence="4" id="KW-0653">Protein transport</keyword>
<name>A0AA48QXC8_9TREE</name>
<keyword evidence="5" id="KW-0333">Golgi apparatus</keyword>
<keyword evidence="10" id="KW-1185">Reference proteome</keyword>
<evidence type="ECO:0000313" key="9">
    <source>
        <dbReference type="EMBL" id="BEI93256.1"/>
    </source>
</evidence>
<dbReference type="GO" id="GO:0005829">
    <property type="term" value="C:cytosol"/>
    <property type="evidence" value="ECO:0007669"/>
    <property type="project" value="GOC"/>
</dbReference>
<evidence type="ECO:0000256" key="7">
    <source>
        <dbReference type="SAM" id="MobiDB-lite"/>
    </source>
</evidence>
<dbReference type="GO" id="GO:0019905">
    <property type="term" value="F:syntaxin binding"/>
    <property type="evidence" value="ECO:0007669"/>
    <property type="project" value="TreeGrafter"/>
</dbReference>
<feature type="domain" description="Vacuolar protein sorting-associated protein 54 C-terminal" evidence="8">
    <location>
        <begin position="691"/>
        <end position="822"/>
    </location>
</feature>
<sequence>MSKPASHGLTANAAGPSTAGGAATYDSTPVPSSPPASESFFSEFDGTASVMDTSYGDGAVWEPPADASSLNIVSWKLGVDAHVSDGVEKRGFNAISTVLNHPTKRANPLRSSRKPLPPLGAPPLLPKPQPQSFYDSYLKSIAPLYEQFVQSQAAASSGSGNNANGVPELDLKVRTPKEDLPSLDAIPEIFFDPAFDIANPSTWAEVMDSAEPFKGKTQDEAVQETLSTHLDNLERHLVHEITLRSSSFFSALGNLQDLNSESSSCLTRITNLKKALGDIGGKQARKGLEIIDAQARLHSLRVTEDGVKRVAELDEMIRLAKNLADAGDWAGALGCVEDVMRWWERNGMQALEGEGGDGHLPLTTIPALSYLPTSIAVLTANIAGQLESALQAVLQSILSEAEHNEFDSDDLRTSVGPMLGGLIRCGKTDALAGVWREAVTTSIRDGLRRHLPVPQGEEDEVANRGAEASGLGLAQKLRALSHSEFTKLCKKMYSSMLSRINLVEKMGEEMSTMLAENRTLTALALTPASDGPQLAPRTAEGIRFEPGDILTSACELANTRASIIVSSRSEQHASLSLTEFVEIFNQSMEFVTATEALAKRVLGTLRGAIQAQARGFLQAYHQQRLTRSARLVEEETWVQVDVPPGTQHAANLLVEAAVSDPGECFVPPRDANGASNGESSGTTKLISIEGKTFCVVKATSESLQLLSEYLAIVINLELVATDVMTRIIEFLRSFNSRICQLVLGAGAMRSAGLKNITAKHLALASQSLSVIIALIPYVREFIRRHLNPRQAVMLVEFDKLKRDYQDHQEEIHAKLVAIMSDRLAVHCGELREINWEQPSPRDAPHSYALMLVKETATLHKVLSKYLANATVESVMSQVIAAYVSRLGDEYTKVELKSEDARKRMQQDAAIIAARLAPLAESGSSAASLETLVREKSLPRRDVNAAMRGLLRRTSTGPGVQPATPLLSNGDEQVAEKRNSQESSKAEEGKEVSGSVAEDKAASRSPSKGWREVGDDKEPSSTPSPPLSKSPVEGEREEKGEEDKQAPVEENAGKAEDAAPPPPSKTPSPPPKSPEPTVSRTPSPPPKSPEPTVSKTPSPPPKSPEPTVSKTPSPPPPPPKEEPATPTKEADDPIPTEEAPETSTKEEAPETPTTEEAPATPAKEEAPTTPATDAEAVDDA</sequence>
<dbReference type="GeneID" id="85497126"/>
<comment type="subcellular location">
    <subcellularLocation>
        <location evidence="1">Golgi apparatus</location>
        <location evidence="1">trans-Golgi network</location>
    </subcellularLocation>
</comment>
<keyword evidence="6" id="KW-0175">Coiled coil</keyword>